<dbReference type="SUPFAM" id="SSF48208">
    <property type="entry name" value="Six-hairpin glycosidases"/>
    <property type="match status" value="1"/>
</dbReference>
<dbReference type="InterPro" id="IPR002037">
    <property type="entry name" value="Glyco_hydro_8"/>
</dbReference>
<keyword evidence="3" id="KW-0732">Signal</keyword>
<dbReference type="Pfam" id="PF01270">
    <property type="entry name" value="Glyco_hydro_8"/>
    <property type="match status" value="1"/>
</dbReference>
<comment type="catalytic activity">
    <reaction evidence="1">
        <text>Endohydrolysis of (1-&gt;4)-beta-D-glucosidic linkages in cellulose, lichenin and cereal beta-D-glucans.</text>
        <dbReference type="EC" id="3.2.1.4"/>
    </reaction>
</comment>
<gene>
    <name evidence="10" type="ORF">GTQ48_14760</name>
</gene>
<keyword evidence="7 9" id="KW-0624">Polysaccharide degradation</keyword>
<dbReference type="AlphaFoldDB" id="A0A6N9TI08"/>
<evidence type="ECO:0000256" key="9">
    <source>
        <dbReference type="RuleBase" id="RU361167"/>
    </source>
</evidence>
<reference evidence="10 11" key="1">
    <citation type="submission" date="2020-01" db="EMBL/GenBank/DDBJ databases">
        <title>Genomes of bacteria type strains.</title>
        <authorList>
            <person name="Chen J."/>
            <person name="Zhu S."/>
            <person name="Yang J."/>
        </authorList>
    </citation>
    <scope>NUCLEOTIDE SEQUENCE [LARGE SCALE GENOMIC DNA]</scope>
    <source>
        <strain evidence="10 11">LMG 24078</strain>
    </source>
</reference>
<evidence type="ECO:0000256" key="7">
    <source>
        <dbReference type="ARBA" id="ARBA00023326"/>
    </source>
</evidence>
<keyword evidence="6 9" id="KW-0326">Glycosidase</keyword>
<dbReference type="PRINTS" id="PR00735">
    <property type="entry name" value="GLHYDRLASE8"/>
</dbReference>
<dbReference type="PROSITE" id="PS00812">
    <property type="entry name" value="GLYCOSYL_HYDROL_F8"/>
    <property type="match status" value="1"/>
</dbReference>
<dbReference type="InterPro" id="IPR008928">
    <property type="entry name" value="6-hairpin_glycosidase_sf"/>
</dbReference>
<organism evidence="10 11">
    <name type="scientific">Alteromonas genovensis</name>
    <dbReference type="NCBI Taxonomy" id="471225"/>
    <lineage>
        <taxon>Bacteria</taxon>
        <taxon>Pseudomonadati</taxon>
        <taxon>Pseudomonadota</taxon>
        <taxon>Gammaproteobacteria</taxon>
        <taxon>Alteromonadales</taxon>
        <taxon>Alteromonadaceae</taxon>
        <taxon>Alteromonas/Salinimonas group</taxon>
        <taxon>Alteromonas</taxon>
    </lineage>
</organism>
<evidence type="ECO:0000313" key="10">
    <source>
        <dbReference type="EMBL" id="NDW16771.1"/>
    </source>
</evidence>
<evidence type="ECO:0000256" key="1">
    <source>
        <dbReference type="ARBA" id="ARBA00000966"/>
    </source>
</evidence>
<evidence type="ECO:0000256" key="4">
    <source>
        <dbReference type="ARBA" id="ARBA00022801"/>
    </source>
</evidence>
<feature type="active site" description="Nucleophile" evidence="8">
    <location>
        <position position="104"/>
    </location>
</feature>
<dbReference type="Gene3D" id="1.50.10.10">
    <property type="match status" value="1"/>
</dbReference>
<accession>A0A6N9TI08</accession>
<protein>
    <recommendedName>
        <fullName evidence="9">Glucanase</fullName>
        <ecNumber evidence="9">3.2.1.-</ecNumber>
    </recommendedName>
</protein>
<evidence type="ECO:0000256" key="8">
    <source>
        <dbReference type="PROSITE-ProRule" id="PRU10058"/>
    </source>
</evidence>
<evidence type="ECO:0000256" key="6">
    <source>
        <dbReference type="ARBA" id="ARBA00023295"/>
    </source>
</evidence>
<comment type="similarity">
    <text evidence="2 9">Belongs to the glycosyl hydrolase 8 (cellulase D) family.</text>
</comment>
<dbReference type="Proteomes" id="UP000471381">
    <property type="component" value="Unassembled WGS sequence"/>
</dbReference>
<keyword evidence="5" id="KW-0136">Cellulose degradation</keyword>
<dbReference type="EMBL" id="JAAAWO010000012">
    <property type="protein sequence ID" value="NDW16771.1"/>
    <property type="molecule type" value="Genomic_DNA"/>
</dbReference>
<dbReference type="EC" id="3.2.1.-" evidence="9"/>
<dbReference type="GO" id="GO:0008810">
    <property type="term" value="F:cellulase activity"/>
    <property type="evidence" value="ECO:0007669"/>
    <property type="project" value="UniProtKB-EC"/>
</dbReference>
<keyword evidence="11" id="KW-1185">Reference proteome</keyword>
<name>A0A6N9TI08_9ALTE</name>
<evidence type="ECO:0000313" key="11">
    <source>
        <dbReference type="Proteomes" id="UP000471381"/>
    </source>
</evidence>
<evidence type="ECO:0000256" key="2">
    <source>
        <dbReference type="ARBA" id="ARBA00009209"/>
    </source>
</evidence>
<evidence type="ECO:0000256" key="3">
    <source>
        <dbReference type="ARBA" id="ARBA00022729"/>
    </source>
</evidence>
<keyword evidence="4 9" id="KW-0378">Hydrolase</keyword>
<dbReference type="InterPro" id="IPR012341">
    <property type="entry name" value="6hp_glycosidase-like_sf"/>
</dbReference>
<sequence length="344" mass="38475">MSCTDSYNKQSDSKQFEQRFTAYKALFVIDGRIVDTGNDEVSHSEGQGYGMLFAAHANDRVAFDSIWQWTQTVLQRPDGLFSWRYTPCATKDTACVDDPNNASDGDVLIAWALLRAAKRWNTPSYEDEARRIIQAIEEKLIVTRDGYTLLLPGESGFDNGNGVSLSSNEDGVQFNLSYWVFPALSAFSDYSEYPSIWQELFASGISLVQKARFSSHQLPSDWTRLYKGSFSTNNVIASEFGFNAVRIPLHLAWSDTFLASAERNDVLSPFAKWWSQDYVPATLSLGDEKPAEYAMTLGMRAVEQAVNNIVNDTAPDWPDINRDVDYYSASLVLLSMLAVSDISG</sequence>
<proteinExistence type="inferred from homology"/>
<dbReference type="InterPro" id="IPR019834">
    <property type="entry name" value="Glyco_hydro_8_CS"/>
</dbReference>
<dbReference type="GO" id="GO:0030245">
    <property type="term" value="P:cellulose catabolic process"/>
    <property type="evidence" value="ECO:0007669"/>
    <property type="project" value="UniProtKB-KW"/>
</dbReference>
<keyword evidence="7 9" id="KW-0119">Carbohydrate metabolism</keyword>
<comment type="caution">
    <text evidence="10">The sequence shown here is derived from an EMBL/GenBank/DDBJ whole genome shotgun (WGS) entry which is preliminary data.</text>
</comment>
<evidence type="ECO:0000256" key="5">
    <source>
        <dbReference type="ARBA" id="ARBA00023001"/>
    </source>
</evidence>